<feature type="region of interest" description="Disordered" evidence="6">
    <location>
        <begin position="252"/>
        <end position="283"/>
    </location>
</feature>
<evidence type="ECO:0000313" key="8">
    <source>
        <dbReference type="EMBL" id="EAS07398.2"/>
    </source>
</evidence>
<dbReference type="Gene3D" id="3.30.1740.10">
    <property type="entry name" value="Zinc finger, PARP-type"/>
    <property type="match status" value="1"/>
</dbReference>
<evidence type="ECO:0000256" key="3">
    <source>
        <dbReference type="ARBA" id="ARBA00022771"/>
    </source>
</evidence>
<dbReference type="SUPFAM" id="SSF57716">
    <property type="entry name" value="Glucocorticoid receptor-like (DNA-binding domain)"/>
    <property type="match status" value="1"/>
</dbReference>
<sequence>MNDNGKVISRVYKVDYAQTSYQECPICKKAIQKSDFNIINEEIVQYPVSAVTLKKYFHFQCYSFNQFMTCDNKSQQIELAEGYQKLQQQDQERFYSLISSYKSKLNSNVVQKVFKNVSHESAQNQKTLNQFKTVKNGQQGLIFRDLKGDSKQAQLNSNLKTQSNLQSFTNQKQEKLYSSSNCNKNFIHISSVPENPMKQQILAFKPTKIDNQNKQKAPTPDKGKINIKKETKALQQKMEYFKFDKNSIKTNNQKNKIVQDQKQQAEQYSSSSSSEEEEEYFVPQSLNIKRTYKTLINEDEDDDSETNNSNSETKIDSTSQKLAQYVYQKDAKKDNINKITAKSYRHWDFPSGPPPQYQPSLKALNFGVRMGSGVFTLVIDTGTSQAVPHLSTNPALRRLTSEFEWDPVFSPQFNKNMFLKKGYRHWDFPSGPPPQYQPSLKALNFGVRMGSGVFTLVIDTGTSQAVPHLSTNPALRRLTSEFEWDPVFSPQYGRQQNTVINLPKKGPAGIEPATQGFAVLRSATELKPRF</sequence>
<accession>Q24I40</accession>
<evidence type="ECO:0000259" key="7">
    <source>
        <dbReference type="PROSITE" id="PS50064"/>
    </source>
</evidence>
<dbReference type="GO" id="GO:0003677">
    <property type="term" value="F:DNA binding"/>
    <property type="evidence" value="ECO:0007669"/>
    <property type="project" value="InterPro"/>
</dbReference>
<gene>
    <name evidence="8" type="ORF">TTHERM_00569340</name>
</gene>
<keyword evidence="5" id="KW-0539">Nucleus</keyword>
<organism evidence="8 9">
    <name type="scientific">Tetrahymena thermophila (strain SB210)</name>
    <dbReference type="NCBI Taxonomy" id="312017"/>
    <lineage>
        <taxon>Eukaryota</taxon>
        <taxon>Sar</taxon>
        <taxon>Alveolata</taxon>
        <taxon>Ciliophora</taxon>
        <taxon>Intramacronucleata</taxon>
        <taxon>Oligohymenophorea</taxon>
        <taxon>Hymenostomatida</taxon>
        <taxon>Tetrahymenina</taxon>
        <taxon>Tetrahymenidae</taxon>
        <taxon>Tetrahymena</taxon>
    </lineage>
</organism>
<keyword evidence="4" id="KW-0862">Zinc</keyword>
<proteinExistence type="predicted"/>
<dbReference type="KEGG" id="tet:TTHERM_00569340"/>
<evidence type="ECO:0000256" key="6">
    <source>
        <dbReference type="SAM" id="MobiDB-lite"/>
    </source>
</evidence>
<feature type="compositionally biased region" description="Basic and acidic residues" evidence="6">
    <location>
        <begin position="207"/>
        <end position="226"/>
    </location>
</feature>
<dbReference type="AlphaFoldDB" id="Q24I40"/>
<name>Q24I40_TETTS</name>
<dbReference type="GO" id="GO:0005634">
    <property type="term" value="C:nucleus"/>
    <property type="evidence" value="ECO:0007669"/>
    <property type="project" value="UniProtKB-SubCell"/>
</dbReference>
<evidence type="ECO:0000256" key="4">
    <source>
        <dbReference type="ARBA" id="ARBA00022833"/>
    </source>
</evidence>
<dbReference type="InterPro" id="IPR001510">
    <property type="entry name" value="Znf_PARP"/>
</dbReference>
<dbReference type="Proteomes" id="UP000009168">
    <property type="component" value="Unassembled WGS sequence"/>
</dbReference>
<protein>
    <submittedName>
        <fullName evidence="8">Poly(ADP-ribose) polymerase and DNA-ligase Zn-finger region protein</fullName>
    </submittedName>
</protein>
<dbReference type="GeneID" id="7823943"/>
<keyword evidence="9" id="KW-1185">Reference proteome</keyword>
<feature type="domain" description="PARP-type" evidence="7">
    <location>
        <begin position="12"/>
        <end position="102"/>
    </location>
</feature>
<evidence type="ECO:0000313" key="9">
    <source>
        <dbReference type="Proteomes" id="UP000009168"/>
    </source>
</evidence>
<dbReference type="InParanoid" id="Q24I40"/>
<comment type="subcellular location">
    <subcellularLocation>
        <location evidence="1">Nucleus</location>
    </subcellularLocation>
</comment>
<feature type="compositionally biased region" description="Polar residues" evidence="6">
    <location>
        <begin position="252"/>
        <end position="268"/>
    </location>
</feature>
<dbReference type="RefSeq" id="XP_001027640.2">
    <property type="nucleotide sequence ID" value="XM_001027640.2"/>
</dbReference>
<dbReference type="InterPro" id="IPR036957">
    <property type="entry name" value="Znf_PARP_sf"/>
</dbReference>
<reference evidence="9" key="1">
    <citation type="journal article" date="2006" name="PLoS Biol.">
        <title>Macronuclear genome sequence of the ciliate Tetrahymena thermophila, a model eukaryote.</title>
        <authorList>
            <person name="Eisen J.A."/>
            <person name="Coyne R.S."/>
            <person name="Wu M."/>
            <person name="Wu D."/>
            <person name="Thiagarajan M."/>
            <person name="Wortman J.R."/>
            <person name="Badger J.H."/>
            <person name="Ren Q."/>
            <person name="Amedeo P."/>
            <person name="Jones K.M."/>
            <person name="Tallon L.J."/>
            <person name="Delcher A.L."/>
            <person name="Salzberg S.L."/>
            <person name="Silva J.C."/>
            <person name="Haas B.J."/>
            <person name="Majoros W.H."/>
            <person name="Farzad M."/>
            <person name="Carlton J.M."/>
            <person name="Smith R.K. Jr."/>
            <person name="Garg J."/>
            <person name="Pearlman R.E."/>
            <person name="Karrer K.M."/>
            <person name="Sun L."/>
            <person name="Manning G."/>
            <person name="Elde N.C."/>
            <person name="Turkewitz A.P."/>
            <person name="Asai D.J."/>
            <person name="Wilkes D.E."/>
            <person name="Wang Y."/>
            <person name="Cai H."/>
            <person name="Collins K."/>
            <person name="Stewart B.A."/>
            <person name="Lee S.R."/>
            <person name="Wilamowska K."/>
            <person name="Weinberg Z."/>
            <person name="Ruzzo W.L."/>
            <person name="Wloga D."/>
            <person name="Gaertig J."/>
            <person name="Frankel J."/>
            <person name="Tsao C.-C."/>
            <person name="Gorovsky M.A."/>
            <person name="Keeling P.J."/>
            <person name="Waller R.F."/>
            <person name="Patron N.J."/>
            <person name="Cherry J.M."/>
            <person name="Stover N.A."/>
            <person name="Krieger C.J."/>
            <person name="del Toro C."/>
            <person name="Ryder H.F."/>
            <person name="Williamson S.C."/>
            <person name="Barbeau R.A."/>
            <person name="Hamilton E.P."/>
            <person name="Orias E."/>
        </authorList>
    </citation>
    <scope>NUCLEOTIDE SEQUENCE [LARGE SCALE GENOMIC DNA]</scope>
    <source>
        <strain evidence="9">SB210</strain>
    </source>
</reference>
<keyword evidence="2" id="KW-0479">Metal-binding</keyword>
<feature type="region of interest" description="Disordered" evidence="6">
    <location>
        <begin position="206"/>
        <end position="226"/>
    </location>
</feature>
<evidence type="ECO:0000256" key="5">
    <source>
        <dbReference type="ARBA" id="ARBA00023242"/>
    </source>
</evidence>
<dbReference type="EMBL" id="GG662498">
    <property type="protein sequence ID" value="EAS07398.2"/>
    <property type="molecule type" value="Genomic_DNA"/>
</dbReference>
<dbReference type="PROSITE" id="PS50064">
    <property type="entry name" value="ZF_PARP_2"/>
    <property type="match status" value="1"/>
</dbReference>
<evidence type="ECO:0000256" key="2">
    <source>
        <dbReference type="ARBA" id="ARBA00022723"/>
    </source>
</evidence>
<feature type="region of interest" description="Disordered" evidence="6">
    <location>
        <begin position="296"/>
        <end position="319"/>
    </location>
</feature>
<keyword evidence="3" id="KW-0863">Zinc-finger</keyword>
<evidence type="ECO:0000256" key="1">
    <source>
        <dbReference type="ARBA" id="ARBA00004123"/>
    </source>
</evidence>
<dbReference type="HOGENOM" id="CLU_716657_0_0_1"/>
<dbReference type="GO" id="GO:0008270">
    <property type="term" value="F:zinc ion binding"/>
    <property type="evidence" value="ECO:0007669"/>
    <property type="project" value="UniProtKB-KW"/>
</dbReference>